<dbReference type="Gene3D" id="3.20.20.110">
    <property type="entry name" value="Ribulose bisphosphate carboxylase, large subunit, C-terminal domain"/>
    <property type="match status" value="1"/>
</dbReference>
<feature type="domain" description="Ribulose bisphosphate carboxylase large subunit ferrodoxin-like N-terminal" evidence="9">
    <location>
        <begin position="17"/>
        <end position="87"/>
    </location>
</feature>
<dbReference type="STRING" id="1221996.QY95_01844"/>
<dbReference type="GO" id="GO:0000287">
    <property type="term" value="F:magnesium ion binding"/>
    <property type="evidence" value="ECO:0007669"/>
    <property type="project" value="InterPro"/>
</dbReference>
<keyword evidence="5" id="KW-0413">Isomerase</keyword>
<dbReference type="PANTHER" id="PTHR42704:SF17">
    <property type="entry name" value="RIBULOSE BISPHOSPHATE CARBOXYLASE LARGE CHAIN"/>
    <property type="match status" value="1"/>
</dbReference>
<keyword evidence="4" id="KW-0486">Methionine biosynthesis</keyword>
<evidence type="ECO:0000313" key="10">
    <source>
        <dbReference type="EMBL" id="KKB40211.1"/>
    </source>
</evidence>
<evidence type="ECO:0000256" key="6">
    <source>
        <dbReference type="NCBIfam" id="TIGR03332"/>
    </source>
</evidence>
<organism evidence="10 11">
    <name type="scientific">Bacillus thermotolerans</name>
    <name type="common">Quasibacillus thermotolerans</name>
    <dbReference type="NCBI Taxonomy" id="1221996"/>
    <lineage>
        <taxon>Bacteria</taxon>
        <taxon>Bacillati</taxon>
        <taxon>Bacillota</taxon>
        <taxon>Bacilli</taxon>
        <taxon>Bacillales</taxon>
        <taxon>Bacillaceae</taxon>
        <taxon>Bacillus</taxon>
    </lineage>
</organism>
<keyword evidence="2" id="KW-0479">Metal-binding</keyword>
<dbReference type="GO" id="GO:0019509">
    <property type="term" value="P:L-methionine salvage from methylthioadenosine"/>
    <property type="evidence" value="ECO:0007669"/>
    <property type="project" value="UniProtKB-UniRule"/>
</dbReference>
<dbReference type="SFLD" id="SFLDF00157">
    <property type="entry name" value="2_3-diketo-5-methylthiopentyl"/>
    <property type="match status" value="1"/>
</dbReference>
<dbReference type="EC" id="5.3.2.5" evidence="6"/>
<dbReference type="InterPro" id="IPR036376">
    <property type="entry name" value="RuBisCO_lsu_C_sf"/>
</dbReference>
<proteinExistence type="inferred from homology"/>
<evidence type="ECO:0000256" key="2">
    <source>
        <dbReference type="ARBA" id="ARBA00022723"/>
    </source>
</evidence>
<evidence type="ECO:0000256" key="5">
    <source>
        <dbReference type="ARBA" id="ARBA00023235"/>
    </source>
</evidence>
<dbReference type="SUPFAM" id="SSF51649">
    <property type="entry name" value="RuBisCo, C-terminal domain"/>
    <property type="match status" value="1"/>
</dbReference>
<feature type="domain" description="Ribulose bisphosphate carboxylase large subunit C-terminal" evidence="8">
    <location>
        <begin position="114"/>
        <end position="283"/>
    </location>
</feature>
<dbReference type="Pfam" id="PF00016">
    <property type="entry name" value="RuBisCO_large"/>
    <property type="match status" value="2"/>
</dbReference>
<reference evidence="10" key="1">
    <citation type="submission" date="2015-02" db="EMBL/GenBank/DDBJ databases">
        <title>Genome Assembly of Bacillaceae bacterium MTCC 8252.</title>
        <authorList>
            <person name="Verma A."/>
            <person name="Khatri I."/>
            <person name="Mual P."/>
            <person name="Subramanian S."/>
            <person name="Krishnamurthi S."/>
        </authorList>
    </citation>
    <scope>NUCLEOTIDE SEQUENCE [LARGE SCALE GENOMIC DNA]</scope>
    <source>
        <strain evidence="10">MTCC 8252</strain>
    </source>
</reference>
<evidence type="ECO:0000256" key="7">
    <source>
        <dbReference type="RuleBase" id="RU003834"/>
    </source>
</evidence>
<dbReference type="GO" id="GO:0043715">
    <property type="term" value="F:2,3-diketo-5-methylthiopentyl-1-phosphate enolase activity"/>
    <property type="evidence" value="ECO:0007669"/>
    <property type="project" value="UniProtKB-EC"/>
</dbReference>
<comment type="similarity">
    <text evidence="7">Belongs to the RuBisCO large chain family.</text>
</comment>
<dbReference type="NCBIfam" id="TIGR03332">
    <property type="entry name" value="salvage_mtnW"/>
    <property type="match status" value="1"/>
</dbReference>
<protein>
    <recommendedName>
        <fullName evidence="6">2,3-diketo-5-methylthiopentyl-1-phosphate enolase</fullName>
        <ecNumber evidence="6">5.3.2.5</ecNumber>
    </recommendedName>
</protein>
<keyword evidence="3" id="KW-0460">Magnesium</keyword>
<accession>A0A0F5I3W7</accession>
<sequence length="402" mass="43614">MSIGVTATYRFPTHPEQQKQAEQYALGLTVGSWTDIGHLEQEQLKKHKGEVISVEKGEEKDTVKIFYPAANFSADLPAILTTVYGKLSFFEGYELIDLTFDNEVLSQFPGPRFGVKGIRETLEVHDRPLLMAIFKGVMGRDLSFFSEQLEDLLEGGIDLIKDDEILFENDLTPFYKRVTTAKGILDRHYEQTGHRALYAVNLSGKTNELHEKAERAAELGANALLFNVHAYGLDALQSLRENNNINLPIVAHSALSGVLAGQPVGGYSYSLLVGKMTRMAGGDFSLYPSPYGNVAISRNDALAIGQALTEENPFEKVFSVPSAGIHPGMVPQLLEDFGSESLVINAGGGIFGHPDGPVQGTKAFRAAIDASVKGISLEEAAATSEPLKRAIDQWGTAVSAKG</sequence>
<evidence type="ECO:0000259" key="8">
    <source>
        <dbReference type="Pfam" id="PF00016"/>
    </source>
</evidence>
<dbReference type="Proteomes" id="UP000031563">
    <property type="component" value="Unassembled WGS sequence"/>
</dbReference>
<dbReference type="InterPro" id="IPR017443">
    <property type="entry name" value="RuBisCO_lsu_fd_N"/>
</dbReference>
<evidence type="ECO:0000259" key="9">
    <source>
        <dbReference type="Pfam" id="PF02788"/>
    </source>
</evidence>
<keyword evidence="11" id="KW-1185">Reference proteome</keyword>
<evidence type="ECO:0000256" key="4">
    <source>
        <dbReference type="ARBA" id="ARBA00023167"/>
    </source>
</evidence>
<feature type="domain" description="Ribulose bisphosphate carboxylase large subunit C-terminal" evidence="8">
    <location>
        <begin position="314"/>
        <end position="394"/>
    </location>
</feature>
<dbReference type="Pfam" id="PF02788">
    <property type="entry name" value="RuBisCO_large_N"/>
    <property type="match status" value="1"/>
</dbReference>
<dbReference type="InterPro" id="IPR000685">
    <property type="entry name" value="RuBisCO_lsu_C"/>
</dbReference>
<dbReference type="Gene3D" id="3.30.70.150">
    <property type="entry name" value="RuBisCO large subunit, N-terminal domain"/>
    <property type="match status" value="1"/>
</dbReference>
<dbReference type="EMBL" id="JWIR02000032">
    <property type="protein sequence ID" value="KKB40211.1"/>
    <property type="molecule type" value="Genomic_DNA"/>
</dbReference>
<keyword evidence="1" id="KW-0028">Amino-acid biosynthesis</keyword>
<evidence type="ECO:0000256" key="3">
    <source>
        <dbReference type="ARBA" id="ARBA00022842"/>
    </source>
</evidence>
<dbReference type="NCBIfam" id="NF007095">
    <property type="entry name" value="PRK09549.1"/>
    <property type="match status" value="1"/>
</dbReference>
<dbReference type="SFLD" id="SFLDG00301">
    <property type="entry name" value="RuBisCO-like_proteins"/>
    <property type="match status" value="1"/>
</dbReference>
<dbReference type="SFLD" id="SFLDS00014">
    <property type="entry name" value="RuBisCO"/>
    <property type="match status" value="1"/>
</dbReference>
<dbReference type="GO" id="GO:0015977">
    <property type="term" value="P:carbon fixation"/>
    <property type="evidence" value="ECO:0007669"/>
    <property type="project" value="InterPro"/>
</dbReference>
<name>A0A0F5HNV3_BACTR</name>
<dbReference type="SUPFAM" id="SSF54966">
    <property type="entry name" value="RuBisCO, large subunit, small (N-terminal) domain"/>
    <property type="match status" value="1"/>
</dbReference>
<comment type="caution">
    <text evidence="10">The sequence shown here is derived from an EMBL/GenBank/DDBJ whole genome shotgun (WGS) entry which is preliminary data.</text>
</comment>
<dbReference type="GO" id="GO:0016984">
    <property type="term" value="F:ribulose-bisphosphate carboxylase activity"/>
    <property type="evidence" value="ECO:0007669"/>
    <property type="project" value="InterPro"/>
</dbReference>
<dbReference type="PANTHER" id="PTHR42704">
    <property type="entry name" value="RIBULOSE BISPHOSPHATE CARBOXYLASE"/>
    <property type="match status" value="1"/>
</dbReference>
<accession>A0A0F5HNV3</accession>
<dbReference type="InterPro" id="IPR017717">
    <property type="entry name" value="Diketo-Methiopentyl-P_enolase"/>
</dbReference>
<evidence type="ECO:0000256" key="1">
    <source>
        <dbReference type="ARBA" id="ARBA00022605"/>
    </source>
</evidence>
<dbReference type="RefSeq" id="WP_039235752.1">
    <property type="nucleotide sequence ID" value="NZ_JWIQ02000019.1"/>
</dbReference>
<evidence type="ECO:0000313" key="11">
    <source>
        <dbReference type="Proteomes" id="UP000031563"/>
    </source>
</evidence>
<dbReference type="InterPro" id="IPR036422">
    <property type="entry name" value="RuBisCO_lsu_N_sf"/>
</dbReference>
<dbReference type="OrthoDB" id="9770811at2"/>
<dbReference type="InterPro" id="IPR033966">
    <property type="entry name" value="RuBisCO"/>
</dbReference>
<dbReference type="AlphaFoldDB" id="A0A0F5HNV3"/>
<gene>
    <name evidence="10" type="ORF">QY95_01844</name>
</gene>